<protein>
    <submittedName>
        <fullName evidence="1">Uncharacterized protein</fullName>
    </submittedName>
</protein>
<gene>
    <name evidence="1" type="ORF">FA95DRAFT_1600224</name>
</gene>
<reference evidence="1" key="1">
    <citation type="submission" date="2021-02" db="EMBL/GenBank/DDBJ databases">
        <authorList>
            <consortium name="DOE Joint Genome Institute"/>
            <person name="Ahrendt S."/>
            <person name="Looney B.P."/>
            <person name="Miyauchi S."/>
            <person name="Morin E."/>
            <person name="Drula E."/>
            <person name="Courty P.E."/>
            <person name="Chicoki N."/>
            <person name="Fauchery L."/>
            <person name="Kohler A."/>
            <person name="Kuo A."/>
            <person name="Labutti K."/>
            <person name="Pangilinan J."/>
            <person name="Lipzen A."/>
            <person name="Riley R."/>
            <person name="Andreopoulos W."/>
            <person name="He G."/>
            <person name="Johnson J."/>
            <person name="Barry K.W."/>
            <person name="Grigoriev I.V."/>
            <person name="Nagy L."/>
            <person name="Hibbett D."/>
            <person name="Henrissat B."/>
            <person name="Matheny P.B."/>
            <person name="Labbe J."/>
            <person name="Martin F."/>
        </authorList>
    </citation>
    <scope>NUCLEOTIDE SEQUENCE</scope>
    <source>
        <strain evidence="1">FP105234-sp</strain>
    </source>
</reference>
<keyword evidence="2" id="KW-1185">Reference proteome</keyword>
<evidence type="ECO:0000313" key="1">
    <source>
        <dbReference type="EMBL" id="KAI0037989.1"/>
    </source>
</evidence>
<dbReference type="Proteomes" id="UP000814033">
    <property type="component" value="Unassembled WGS sequence"/>
</dbReference>
<evidence type="ECO:0000313" key="2">
    <source>
        <dbReference type="Proteomes" id="UP000814033"/>
    </source>
</evidence>
<accession>A0ACB8R1J1</accession>
<sequence length="273" mass="29734">MADNDNDISITPPGLPSPDANGTYSPTLVDAPSGVLHIPESQRTVSSGRRKGVDSAQGVRDVIGQLPGRPPARPYSWIVRRSELAASPLHAAVDFDTSAVFQAAEEYGKSIENVQQVPVRGINPIHEERHVADAILVAMPPDLTTECGHLFEVSRKCLLLRDKYMVVSHQRLGDNPKDHDGTFHGFASCVADRMGVRCQVAVTDDSFSPPEKDTPAPRKIYQRPRRNGTGRSRRRPSRTRTAAPSESDGFDFAACEIPGAHAWGSRSTTRPVP</sequence>
<proteinExistence type="predicted"/>
<comment type="caution">
    <text evidence="1">The sequence shown here is derived from an EMBL/GenBank/DDBJ whole genome shotgun (WGS) entry which is preliminary data.</text>
</comment>
<organism evidence="1 2">
    <name type="scientific">Auriscalpium vulgare</name>
    <dbReference type="NCBI Taxonomy" id="40419"/>
    <lineage>
        <taxon>Eukaryota</taxon>
        <taxon>Fungi</taxon>
        <taxon>Dikarya</taxon>
        <taxon>Basidiomycota</taxon>
        <taxon>Agaricomycotina</taxon>
        <taxon>Agaricomycetes</taxon>
        <taxon>Russulales</taxon>
        <taxon>Auriscalpiaceae</taxon>
        <taxon>Auriscalpium</taxon>
    </lineage>
</organism>
<reference evidence="1" key="2">
    <citation type="journal article" date="2022" name="New Phytol.">
        <title>Evolutionary transition to the ectomycorrhizal habit in the genomes of a hyperdiverse lineage of mushroom-forming fungi.</title>
        <authorList>
            <person name="Looney B."/>
            <person name="Miyauchi S."/>
            <person name="Morin E."/>
            <person name="Drula E."/>
            <person name="Courty P.E."/>
            <person name="Kohler A."/>
            <person name="Kuo A."/>
            <person name="LaButti K."/>
            <person name="Pangilinan J."/>
            <person name="Lipzen A."/>
            <person name="Riley R."/>
            <person name="Andreopoulos W."/>
            <person name="He G."/>
            <person name="Johnson J."/>
            <person name="Nolan M."/>
            <person name="Tritt A."/>
            <person name="Barry K.W."/>
            <person name="Grigoriev I.V."/>
            <person name="Nagy L.G."/>
            <person name="Hibbett D."/>
            <person name="Henrissat B."/>
            <person name="Matheny P.B."/>
            <person name="Labbe J."/>
            <person name="Martin F.M."/>
        </authorList>
    </citation>
    <scope>NUCLEOTIDE SEQUENCE</scope>
    <source>
        <strain evidence="1">FP105234-sp</strain>
    </source>
</reference>
<feature type="non-terminal residue" evidence="1">
    <location>
        <position position="273"/>
    </location>
</feature>
<dbReference type="EMBL" id="MU276632">
    <property type="protein sequence ID" value="KAI0037989.1"/>
    <property type="molecule type" value="Genomic_DNA"/>
</dbReference>
<name>A0ACB8R1J1_9AGAM</name>